<sequence length="90" mass="10335">MGHHGPEYLWQTKRLFKNDNSIQFLGQSHRASHARRIDQLQPQTTNSTDNETTPAGIKPLHSPKVTVRFGFTNSFIIGHFFLEMCGKLLR</sequence>
<feature type="region of interest" description="Disordered" evidence="1">
    <location>
        <begin position="33"/>
        <end position="59"/>
    </location>
</feature>
<keyword evidence="3" id="KW-1185">Reference proteome</keyword>
<dbReference type="AlphaFoldDB" id="A0A4Y2NR97"/>
<gene>
    <name evidence="2" type="ORF">AVEN_244964_1</name>
</gene>
<dbReference type="Proteomes" id="UP000499080">
    <property type="component" value="Unassembled WGS sequence"/>
</dbReference>
<evidence type="ECO:0000256" key="1">
    <source>
        <dbReference type="SAM" id="MobiDB-lite"/>
    </source>
</evidence>
<protein>
    <submittedName>
        <fullName evidence="2">Uncharacterized protein</fullName>
    </submittedName>
</protein>
<accession>A0A4Y2NR97</accession>
<comment type="caution">
    <text evidence="2">The sequence shown here is derived from an EMBL/GenBank/DDBJ whole genome shotgun (WGS) entry which is preliminary data.</text>
</comment>
<evidence type="ECO:0000313" key="3">
    <source>
        <dbReference type="Proteomes" id="UP000499080"/>
    </source>
</evidence>
<reference evidence="2 3" key="1">
    <citation type="journal article" date="2019" name="Sci. Rep.">
        <title>Orb-weaving spider Araneus ventricosus genome elucidates the spidroin gene catalogue.</title>
        <authorList>
            <person name="Kono N."/>
            <person name="Nakamura H."/>
            <person name="Ohtoshi R."/>
            <person name="Moran D.A.P."/>
            <person name="Shinohara A."/>
            <person name="Yoshida Y."/>
            <person name="Fujiwara M."/>
            <person name="Mori M."/>
            <person name="Tomita M."/>
            <person name="Arakawa K."/>
        </authorList>
    </citation>
    <scope>NUCLEOTIDE SEQUENCE [LARGE SCALE GENOMIC DNA]</scope>
</reference>
<feature type="compositionally biased region" description="Polar residues" evidence="1">
    <location>
        <begin position="40"/>
        <end position="53"/>
    </location>
</feature>
<name>A0A4Y2NR97_ARAVE</name>
<proteinExistence type="predicted"/>
<evidence type="ECO:0000313" key="2">
    <source>
        <dbReference type="EMBL" id="GBN41861.1"/>
    </source>
</evidence>
<dbReference type="EMBL" id="BGPR01129344">
    <property type="protein sequence ID" value="GBN41861.1"/>
    <property type="molecule type" value="Genomic_DNA"/>
</dbReference>
<organism evidence="2 3">
    <name type="scientific">Araneus ventricosus</name>
    <name type="common">Orbweaver spider</name>
    <name type="synonym">Epeira ventricosa</name>
    <dbReference type="NCBI Taxonomy" id="182803"/>
    <lineage>
        <taxon>Eukaryota</taxon>
        <taxon>Metazoa</taxon>
        <taxon>Ecdysozoa</taxon>
        <taxon>Arthropoda</taxon>
        <taxon>Chelicerata</taxon>
        <taxon>Arachnida</taxon>
        <taxon>Araneae</taxon>
        <taxon>Araneomorphae</taxon>
        <taxon>Entelegynae</taxon>
        <taxon>Araneoidea</taxon>
        <taxon>Araneidae</taxon>
        <taxon>Araneus</taxon>
    </lineage>
</organism>